<gene>
    <name evidence="1" type="ORF">G5B47_04755</name>
</gene>
<protein>
    <submittedName>
        <fullName evidence="1">Uncharacterized protein</fullName>
    </submittedName>
</protein>
<dbReference type="RefSeq" id="WP_165094883.1">
    <property type="nucleotide sequence ID" value="NZ_JAAKGU010000001.1"/>
</dbReference>
<name>A0A6M1PEC9_9BACL</name>
<organism evidence="1 2">
    <name type="scientific">Paenibacillus apii</name>
    <dbReference type="NCBI Taxonomy" id="1850370"/>
    <lineage>
        <taxon>Bacteria</taxon>
        <taxon>Bacillati</taxon>
        <taxon>Bacillota</taxon>
        <taxon>Bacilli</taxon>
        <taxon>Bacillales</taxon>
        <taxon>Paenibacillaceae</taxon>
        <taxon>Paenibacillus</taxon>
    </lineage>
</organism>
<evidence type="ECO:0000313" key="1">
    <source>
        <dbReference type="EMBL" id="NGM81719.1"/>
    </source>
</evidence>
<accession>A0A6M1PEC9</accession>
<dbReference type="AlphaFoldDB" id="A0A6M1PEC9"/>
<sequence>MSTAVMNSVVCFPEVNYPSYIASLSSKRDTPIGVGEDLLVVLSKANEIQKQIFSLQQNSVQLKFLDLKNEWLKDIEFCSSIDDIINHKAYQNIISMGFKAVPLILRELEKNPGHWFYALKIITGEDPVKKTDVGRVKKMAESWLEWGRERRVL</sequence>
<evidence type="ECO:0000313" key="2">
    <source>
        <dbReference type="Proteomes" id="UP000480151"/>
    </source>
</evidence>
<dbReference type="EMBL" id="JAAKGU010000001">
    <property type="protein sequence ID" value="NGM81719.1"/>
    <property type="molecule type" value="Genomic_DNA"/>
</dbReference>
<keyword evidence="2" id="KW-1185">Reference proteome</keyword>
<reference evidence="1 2" key="1">
    <citation type="submission" date="2020-02" db="EMBL/GenBank/DDBJ databases">
        <authorList>
            <person name="Gao J."/>
            <person name="Sun J."/>
        </authorList>
    </citation>
    <scope>NUCLEOTIDE SEQUENCE [LARGE SCALE GENOMIC DNA]</scope>
    <source>
        <strain evidence="1 2">7124</strain>
    </source>
</reference>
<dbReference type="Proteomes" id="UP000480151">
    <property type="component" value="Unassembled WGS sequence"/>
</dbReference>
<proteinExistence type="predicted"/>
<comment type="caution">
    <text evidence="1">The sequence shown here is derived from an EMBL/GenBank/DDBJ whole genome shotgun (WGS) entry which is preliminary data.</text>
</comment>